<evidence type="ECO:0000313" key="2">
    <source>
        <dbReference type="EMBL" id="MFC3174478.1"/>
    </source>
</evidence>
<accession>A0ABV7IU73</accession>
<protein>
    <submittedName>
        <fullName evidence="2">MBL fold metallo-hydrolase</fullName>
    </submittedName>
</protein>
<dbReference type="InterPro" id="IPR001279">
    <property type="entry name" value="Metallo-B-lactamas"/>
</dbReference>
<dbReference type="CDD" id="cd16279">
    <property type="entry name" value="metallo-hydrolase-like_MBL-fold"/>
    <property type="match status" value="1"/>
</dbReference>
<evidence type="ECO:0000259" key="1">
    <source>
        <dbReference type="Pfam" id="PF12706"/>
    </source>
</evidence>
<dbReference type="InterPro" id="IPR036866">
    <property type="entry name" value="RibonucZ/Hydroxyglut_hydro"/>
</dbReference>
<dbReference type="PANTHER" id="PTHR42663">
    <property type="entry name" value="HYDROLASE C777.06C-RELATED-RELATED"/>
    <property type="match status" value="1"/>
</dbReference>
<dbReference type="Gene3D" id="3.60.15.10">
    <property type="entry name" value="Ribonuclease Z/Hydroxyacylglutathione hydrolase-like"/>
    <property type="match status" value="1"/>
</dbReference>
<reference evidence="3" key="1">
    <citation type="journal article" date="2019" name="Int. J. Syst. Evol. Microbiol.">
        <title>The Global Catalogue of Microorganisms (GCM) 10K type strain sequencing project: providing services to taxonomists for standard genome sequencing and annotation.</title>
        <authorList>
            <consortium name="The Broad Institute Genomics Platform"/>
            <consortium name="The Broad Institute Genome Sequencing Center for Infectious Disease"/>
            <person name="Wu L."/>
            <person name="Ma J."/>
        </authorList>
    </citation>
    <scope>NUCLEOTIDE SEQUENCE [LARGE SCALE GENOMIC DNA]</scope>
    <source>
        <strain evidence="3">KCTC 42984</strain>
    </source>
</reference>
<evidence type="ECO:0000313" key="3">
    <source>
        <dbReference type="Proteomes" id="UP001595604"/>
    </source>
</evidence>
<dbReference type="RefSeq" id="WP_379509833.1">
    <property type="nucleotide sequence ID" value="NZ_JBHRTQ010000007.1"/>
</dbReference>
<dbReference type="EMBL" id="JBHRTQ010000007">
    <property type="protein sequence ID" value="MFC3174478.1"/>
    <property type="molecule type" value="Genomic_DNA"/>
</dbReference>
<dbReference type="Pfam" id="PF12706">
    <property type="entry name" value="Lactamase_B_2"/>
    <property type="match status" value="1"/>
</dbReference>
<dbReference type="SUPFAM" id="SSF56281">
    <property type="entry name" value="Metallo-hydrolase/oxidoreductase"/>
    <property type="match status" value="1"/>
</dbReference>
<dbReference type="Proteomes" id="UP001595604">
    <property type="component" value="Unassembled WGS sequence"/>
</dbReference>
<sequence>MKLIMLGSGTSTGVPRIGGPDGRGDWGECDPAEPRNRRSRVSIVVESAAGSRLLVDTTPDLRSQLLANGIYQVDAVFWTHDHADHTHGIDDLRPMRYGRGGPLPGYGHEETVRRLRNRFGYVFAGQHGYSTICSIEPLDRLRMCAGFGVAWCQMEHGPAQSTAYRFEADGKSIGYATDFSAINRDMVDLFSGADILVIDCLKREPHPTHAHLAMALELAEASRASLAVLTHMDRSMDYATVSGEIPGHVLVGYDGLVLEA</sequence>
<feature type="domain" description="Metallo-beta-lactamase" evidence="1">
    <location>
        <begin position="52"/>
        <end position="232"/>
    </location>
</feature>
<dbReference type="PANTHER" id="PTHR42663:SF6">
    <property type="entry name" value="HYDROLASE C777.06C-RELATED"/>
    <property type="match status" value="1"/>
</dbReference>
<organism evidence="2 3">
    <name type="scientific">Novosphingobium bradum</name>
    <dbReference type="NCBI Taxonomy" id="1737444"/>
    <lineage>
        <taxon>Bacteria</taxon>
        <taxon>Pseudomonadati</taxon>
        <taxon>Pseudomonadota</taxon>
        <taxon>Alphaproteobacteria</taxon>
        <taxon>Sphingomonadales</taxon>
        <taxon>Sphingomonadaceae</taxon>
        <taxon>Novosphingobium</taxon>
    </lineage>
</organism>
<keyword evidence="3" id="KW-1185">Reference proteome</keyword>
<name>A0ABV7IU73_9SPHN</name>
<proteinExistence type="predicted"/>
<comment type="caution">
    <text evidence="2">The sequence shown here is derived from an EMBL/GenBank/DDBJ whole genome shotgun (WGS) entry which is preliminary data.</text>
</comment>
<gene>
    <name evidence="2" type="ORF">ACFOD9_09455</name>
</gene>